<gene>
    <name evidence="1" type="ORF">HMPREF0462_0133</name>
</gene>
<protein>
    <submittedName>
        <fullName evidence="1">Uncharacterized protein</fullName>
    </submittedName>
</protein>
<evidence type="ECO:0000313" key="1">
    <source>
        <dbReference type="EMBL" id="AEE69738.1"/>
    </source>
</evidence>
<accession>F4D366</accession>
<proteinExistence type="predicted"/>
<dbReference type="Proteomes" id="UP000008459">
    <property type="component" value="Chromosome"/>
</dbReference>
<reference evidence="1 2" key="1">
    <citation type="submission" date="2011-03" db="EMBL/GenBank/DDBJ databases">
        <authorList>
            <person name="Muzny D."/>
            <person name="Qin X."/>
            <person name="Deng J."/>
            <person name="Jiang H."/>
            <person name="Liu Y."/>
            <person name="Qu J."/>
            <person name="Song X.-Z."/>
            <person name="Zhang L."/>
            <person name="Thornton R."/>
            <person name="Coyle M."/>
            <person name="Francisco L."/>
            <person name="Jackson L."/>
            <person name="Javaid M."/>
            <person name="Korchina V."/>
            <person name="Kovar C."/>
            <person name="Mata R."/>
            <person name="Mathew T."/>
            <person name="Ngo R."/>
            <person name="Nguyen L."/>
            <person name="Nguyen N."/>
            <person name="Okwuonu G."/>
            <person name="Ongeri F."/>
            <person name="Pham C."/>
            <person name="Simmons D."/>
            <person name="Wilczek-Boney K."/>
            <person name="Hale W."/>
            <person name="Jakkamsetti A."/>
            <person name="Pham P."/>
            <person name="Ruth R."/>
            <person name="San Lucas F."/>
            <person name="Warren J."/>
            <person name="Zhang J."/>
            <person name="Zhao Z."/>
            <person name="Zhou C."/>
            <person name="Zhu D."/>
            <person name="Lee S."/>
            <person name="Bess C."/>
            <person name="Blankenburg K."/>
            <person name="Forbes L."/>
            <person name="Fu Q."/>
            <person name="Gubbala S."/>
            <person name="Hirani K."/>
            <person name="Jayaseelan J.C."/>
            <person name="Lara F."/>
            <person name="Munidasa M."/>
            <person name="Palculict T."/>
            <person name="Patil S."/>
            <person name="Pu L.-L."/>
            <person name="Saada N."/>
            <person name="Tang L."/>
            <person name="Weissenberger G."/>
            <person name="Zhu Y."/>
            <person name="Hemphill L."/>
            <person name="Shang Y."/>
            <person name="Youmans B."/>
            <person name="Ayvaz T."/>
            <person name="Ross M."/>
            <person name="Santibanez J."/>
            <person name="Aqrawi P."/>
            <person name="Gross S."/>
            <person name="Joshi V."/>
            <person name="Fowler G."/>
            <person name="Nazareth L."/>
            <person name="Reid J."/>
            <person name="Worley K."/>
            <person name="Petrosino J."/>
            <person name="Highlander S."/>
            <person name="Gibbs R."/>
            <person name="Gibbs R."/>
        </authorList>
    </citation>
    <scope>NUCLEOTIDE SEQUENCE [LARGE SCALE GENOMIC DNA]</scope>
    <source>
        <strain evidence="1 2">83</strain>
    </source>
</reference>
<organism evidence="1 2">
    <name type="scientific">Helicobacter pylori 83</name>
    <dbReference type="NCBI Taxonomy" id="585538"/>
    <lineage>
        <taxon>Bacteria</taxon>
        <taxon>Pseudomonadati</taxon>
        <taxon>Campylobacterota</taxon>
        <taxon>Epsilonproteobacteria</taxon>
        <taxon>Campylobacterales</taxon>
        <taxon>Helicobacteraceae</taxon>
        <taxon>Helicobacter</taxon>
    </lineage>
</organism>
<dbReference type="AlphaFoldDB" id="F4D366"/>
<dbReference type="HOGENOM" id="CLU_213241_0_0_7"/>
<sequence>MKTPFNPQLIPLKTLFKEPFVLAFFGVLYKKPFRRFHILDAQNVKLKFLLAHIF</sequence>
<dbReference type="PATRIC" id="fig|585538.3.peg.139"/>
<dbReference type="KEGG" id="hpx:HMPREF0462_0133"/>
<evidence type="ECO:0000313" key="2">
    <source>
        <dbReference type="Proteomes" id="UP000008459"/>
    </source>
</evidence>
<dbReference type="EMBL" id="CP002605">
    <property type="protein sequence ID" value="AEE69738.1"/>
    <property type="molecule type" value="Genomic_DNA"/>
</dbReference>
<name>F4D366_HELPX</name>